<feature type="domain" description="Lipoyl-binding" evidence="7">
    <location>
        <begin position="1"/>
        <end position="71"/>
    </location>
</feature>
<dbReference type="CDD" id="cd06849">
    <property type="entry name" value="lipoyl_domain"/>
    <property type="match status" value="1"/>
</dbReference>
<evidence type="ECO:0000256" key="1">
    <source>
        <dbReference type="ARBA" id="ARBA00001938"/>
    </source>
</evidence>
<dbReference type="Pfam" id="PF00364">
    <property type="entry name" value="Biotin_lipoyl"/>
    <property type="match status" value="1"/>
</dbReference>
<feature type="domain" description="Peripheral subunit-binding (PSBD)" evidence="8">
    <location>
        <begin position="182"/>
        <end position="219"/>
    </location>
</feature>
<feature type="domain" description="Peripheral subunit-binding (PSBD)" evidence="8">
    <location>
        <begin position="259"/>
        <end position="296"/>
    </location>
</feature>
<comment type="similarity">
    <text evidence="2">Belongs to the 2-oxoacid dehydrogenase family.</text>
</comment>
<feature type="compositionally biased region" description="Polar residues" evidence="6">
    <location>
        <begin position="118"/>
        <end position="132"/>
    </location>
</feature>
<comment type="caution">
    <text evidence="9">The sequence shown here is derived from an EMBL/GenBank/DDBJ whole genome shotgun (WGS) entry which is preliminary data.</text>
</comment>
<keyword evidence="3" id="KW-0808">Transferase</keyword>
<dbReference type="InterPro" id="IPR004167">
    <property type="entry name" value="PSBD"/>
</dbReference>
<dbReference type="Gene3D" id="4.10.320.10">
    <property type="entry name" value="E3-binding domain"/>
    <property type="match status" value="3"/>
</dbReference>
<dbReference type="SUPFAM" id="SSF52777">
    <property type="entry name" value="CoA-dependent acyltransferases"/>
    <property type="match status" value="1"/>
</dbReference>
<evidence type="ECO:0000256" key="4">
    <source>
        <dbReference type="ARBA" id="ARBA00022823"/>
    </source>
</evidence>
<dbReference type="PANTHER" id="PTHR43178:SF5">
    <property type="entry name" value="LIPOAMIDE ACYLTRANSFERASE COMPONENT OF BRANCHED-CHAIN ALPHA-KETO ACID DEHYDROGENASE COMPLEX, MITOCHONDRIAL"/>
    <property type="match status" value="1"/>
</dbReference>
<feature type="compositionally biased region" description="Low complexity" evidence="6">
    <location>
        <begin position="297"/>
        <end position="310"/>
    </location>
</feature>
<evidence type="ECO:0000259" key="8">
    <source>
        <dbReference type="PROSITE" id="PS51826"/>
    </source>
</evidence>
<feature type="region of interest" description="Disordered" evidence="6">
    <location>
        <begin position="87"/>
        <end position="256"/>
    </location>
</feature>
<protein>
    <submittedName>
        <fullName evidence="9">2-oxo acid dehydrogenase subunit E2</fullName>
    </submittedName>
</protein>
<feature type="region of interest" description="Disordered" evidence="6">
    <location>
        <begin position="297"/>
        <end position="317"/>
    </location>
</feature>
<feature type="compositionally biased region" description="Low complexity" evidence="6">
    <location>
        <begin position="158"/>
        <end position="178"/>
    </location>
</feature>
<dbReference type="InterPro" id="IPR001078">
    <property type="entry name" value="2-oxoacid_DH_actylTfrase"/>
</dbReference>
<proteinExistence type="inferred from homology"/>
<evidence type="ECO:0000313" key="9">
    <source>
        <dbReference type="EMBL" id="MFD1645784.1"/>
    </source>
</evidence>
<feature type="compositionally biased region" description="Low complexity" evidence="6">
    <location>
        <begin position="98"/>
        <end position="111"/>
    </location>
</feature>
<dbReference type="GO" id="GO:0016746">
    <property type="term" value="F:acyltransferase activity"/>
    <property type="evidence" value="ECO:0007669"/>
    <property type="project" value="UniProtKB-KW"/>
</dbReference>
<dbReference type="InterPro" id="IPR011053">
    <property type="entry name" value="Single_hybrid_motif"/>
</dbReference>
<dbReference type="PROSITE" id="PS50968">
    <property type="entry name" value="BIOTINYL_LIPOYL"/>
    <property type="match status" value="1"/>
</dbReference>
<evidence type="ECO:0000256" key="3">
    <source>
        <dbReference type="ARBA" id="ARBA00022679"/>
    </source>
</evidence>
<dbReference type="Gene3D" id="2.40.50.100">
    <property type="match status" value="1"/>
</dbReference>
<dbReference type="PROSITE" id="PS00189">
    <property type="entry name" value="LIPOYL"/>
    <property type="match status" value="1"/>
</dbReference>
<dbReference type="SUPFAM" id="SSF51230">
    <property type="entry name" value="Single hybrid motif"/>
    <property type="match status" value="1"/>
</dbReference>
<evidence type="ECO:0000313" key="10">
    <source>
        <dbReference type="Proteomes" id="UP001597034"/>
    </source>
</evidence>
<feature type="compositionally biased region" description="Low complexity" evidence="6">
    <location>
        <begin position="208"/>
        <end position="256"/>
    </location>
</feature>
<dbReference type="PROSITE" id="PS51826">
    <property type="entry name" value="PSBD"/>
    <property type="match status" value="3"/>
</dbReference>
<dbReference type="SUPFAM" id="SSF47005">
    <property type="entry name" value="Peripheral subunit-binding domain of 2-oxo acid dehydrogenase complex"/>
    <property type="match status" value="3"/>
</dbReference>
<gene>
    <name evidence="9" type="ORF">ACFSBL_08825</name>
</gene>
<comment type="cofactor">
    <cofactor evidence="1">
        <name>(R)-lipoate</name>
        <dbReference type="ChEBI" id="CHEBI:83088"/>
    </cofactor>
</comment>
<evidence type="ECO:0000256" key="6">
    <source>
        <dbReference type="SAM" id="MobiDB-lite"/>
    </source>
</evidence>
<keyword evidence="5" id="KW-0012">Acyltransferase</keyword>
<reference evidence="9 10" key="1">
    <citation type="journal article" date="2019" name="Int. J. Syst. Evol. Microbiol.">
        <title>The Global Catalogue of Microorganisms (GCM) 10K type strain sequencing project: providing services to taxonomists for standard genome sequencing and annotation.</title>
        <authorList>
            <consortium name="The Broad Institute Genomics Platform"/>
            <consortium name="The Broad Institute Genome Sequencing Center for Infectious Disease"/>
            <person name="Wu L."/>
            <person name="Ma J."/>
        </authorList>
    </citation>
    <scope>NUCLEOTIDE SEQUENCE [LARGE SCALE GENOMIC DNA]</scope>
    <source>
        <strain evidence="9 10">CGMCC 1.10390</strain>
    </source>
</reference>
<organism evidence="9 10">
    <name type="scientific">Haloarchaeobius litoreus</name>
    <dbReference type="NCBI Taxonomy" id="755306"/>
    <lineage>
        <taxon>Archaea</taxon>
        <taxon>Methanobacteriati</taxon>
        <taxon>Methanobacteriota</taxon>
        <taxon>Stenosarchaea group</taxon>
        <taxon>Halobacteria</taxon>
        <taxon>Halobacteriales</taxon>
        <taxon>Halorubellaceae</taxon>
        <taxon>Haloarchaeobius</taxon>
    </lineage>
</organism>
<dbReference type="EMBL" id="JBHUDO010000002">
    <property type="protein sequence ID" value="MFD1645784.1"/>
    <property type="molecule type" value="Genomic_DNA"/>
</dbReference>
<name>A0ABD6DHL7_9EURY</name>
<dbReference type="InterPro" id="IPR003016">
    <property type="entry name" value="2-oxoA_DH_lipoyl-BS"/>
</dbReference>
<feature type="domain" description="Peripheral subunit-binding (PSBD)" evidence="8">
    <location>
        <begin position="132"/>
        <end position="169"/>
    </location>
</feature>
<accession>A0ABD6DHL7</accession>
<dbReference type="AlphaFoldDB" id="A0ABD6DHL7"/>
<dbReference type="InterPro" id="IPR000089">
    <property type="entry name" value="Biotin_lipoyl"/>
</dbReference>
<dbReference type="PANTHER" id="PTHR43178">
    <property type="entry name" value="DIHYDROLIPOAMIDE ACETYLTRANSFERASE COMPONENT OF PYRUVATE DEHYDROGENASE COMPLEX"/>
    <property type="match status" value="1"/>
</dbReference>
<evidence type="ECO:0000259" key="7">
    <source>
        <dbReference type="PROSITE" id="PS50968"/>
    </source>
</evidence>
<dbReference type="Pfam" id="PF02817">
    <property type="entry name" value="E3_binding"/>
    <property type="match status" value="3"/>
</dbReference>
<dbReference type="InterPro" id="IPR036625">
    <property type="entry name" value="E3-bd_dom_sf"/>
</dbReference>
<dbReference type="Gene3D" id="3.30.559.10">
    <property type="entry name" value="Chloramphenicol acetyltransferase-like domain"/>
    <property type="match status" value="1"/>
</dbReference>
<sequence length="542" mass="55017">MPKLGMDMDQGTVVEWFVEEGEAVESGQVIAEIESEKTTGEVEVRQDGVVHHILLDVGGSVEPGGNVAVVGTADEDVSDLLAEATGGEAAEEGEDADAGAASTAEASAEGSSEGGGTVDTSTGGAASTTQVKATPRAKKRAEELGVDLAGVEGTGPQGAVSEADVEAAADSGGDTTAAEDVKATPRAKKRAEELGVDLAGVEGTGPQGAVSESDVEAAAESAATETDEAAATTEPEAAAATGATTEPAAEDAAAGERVFASPSARRLARELGVDVEQVSGTGPSGRVGEADVRAAAGEDAEAGAAEAEPPGTRDEERPLTGMRRTIAQRLGESYREAVHVTAHRTADAEALLAAATAADDGLDQKVTVNDVLLVALSAALDEHPAFNATFEDDVHRLHETQNVCIAIDIDAGLVAPVVRNVGGLSLGELAEKRRAVTERALSGEYTMDDLSGGTFTVSNLGVLGVESFDPVINPPQVAILGVNAIEDAVVPTEDGVGVRKQISFDLSFDHRIVDGADAARFLGSLVEHVENPWPLVIAAGGR</sequence>
<evidence type="ECO:0000256" key="5">
    <source>
        <dbReference type="ARBA" id="ARBA00023315"/>
    </source>
</evidence>
<evidence type="ECO:0000256" key="2">
    <source>
        <dbReference type="ARBA" id="ARBA00007317"/>
    </source>
</evidence>
<dbReference type="Pfam" id="PF00198">
    <property type="entry name" value="2-oxoacid_dh"/>
    <property type="match status" value="1"/>
</dbReference>
<dbReference type="InterPro" id="IPR023213">
    <property type="entry name" value="CAT-like_dom_sf"/>
</dbReference>
<keyword evidence="10" id="KW-1185">Reference proteome</keyword>
<dbReference type="RefSeq" id="WP_390293326.1">
    <property type="nucleotide sequence ID" value="NZ_JANHJR010000001.1"/>
</dbReference>
<dbReference type="Proteomes" id="UP001597034">
    <property type="component" value="Unassembled WGS sequence"/>
</dbReference>
<dbReference type="InterPro" id="IPR050743">
    <property type="entry name" value="2-oxoacid_DH_E2_comp"/>
</dbReference>
<keyword evidence="4" id="KW-0450">Lipoyl</keyword>